<evidence type="ECO:0000256" key="1">
    <source>
        <dbReference type="ARBA" id="ARBA00006854"/>
    </source>
</evidence>
<feature type="compositionally biased region" description="Polar residues" evidence="2">
    <location>
        <begin position="63"/>
        <end position="72"/>
    </location>
</feature>
<evidence type="ECO:0000313" key="4">
    <source>
        <dbReference type="EMBL" id="TGJ86434.1"/>
    </source>
</evidence>
<dbReference type="Gene3D" id="1.25.10.10">
    <property type="entry name" value="Leucine-rich Repeat Variant"/>
    <property type="match status" value="2"/>
</dbReference>
<sequence length="872" mass="96074">MGAEFERGAQRKRRGVTTYGKAARKRHPKTVFTPVTASEFMSEEDPIIASDTTAESREPPLAPSSNPKSPSTRFKGLDGTRDTQTTPASLLNMASADRKRKVSQIYKSRERSQPVTDESEEEKPPSAPEPRRSRITQPEHRPAANRERTRIRQYDPSDSMGSQGVKPRLSSPPPTPTPPRVSKPAAKPSSSHVPSKLANAPSVKSAQKQPNRRQHQIPLHLARDLNQNIKQPNPLPTRALKEQSQHASVNNPQSSRSTNKPRKRLIDVLEEQESTDATALEEDAPDTQIISSQTMFSQSSNASDLDNSSLLETPKPKSRTAPVTGTRNFTRSSSALKFTYGQGRKVLEEEDNLLESLTLPNESYSRRRLELGSPKKPNSAMGAFDYDDDGGAANNSPSSKLRGIHELRQAGANSRVADAMQDLVDQIGKPGTNLSSRRAALLQVAEKMRDKTFVRQCRDHGVESIMLKDIGKETDTVCGYLILSSLVMIIAKGPSAHMGSLLRTEEAGPIFARLLSISEDVKKLAKDRKSNLSKRSQNSVAVIESLLRELSIWDGGRPSFISPRSLAIKCLQLLIAQDVLIGGDQTIFTDAVTGHLFEVLSDASNNTEYWDYPKTARSVELCGALSVLDVHAVSVAATQGGNGEWAVRYLPIIADAFYTSLQTPVHDGKTVEDLILKLTINVTNNNLAAPDVFASKGLLPALATSISSNFNQALTLISQDTWADGIIDSLVLRLGILINFAEHSELAREMVNDCHYENHEPVRELIRLFIENHRRTGEADSMEKTHLNVAFGYLSVLLGYLALHRPVRQKLVSSHSAKSIGPLIGSIREFIAHYEQVENAMSESDDDNRHQGSYAERLQELVQQLEGNSVRD</sequence>
<feature type="compositionally biased region" description="Low complexity" evidence="2">
    <location>
        <begin position="297"/>
        <end position="311"/>
    </location>
</feature>
<evidence type="ECO:0000313" key="5">
    <source>
        <dbReference type="Proteomes" id="UP000297716"/>
    </source>
</evidence>
<comment type="caution">
    <text evidence="4">The sequence shown here is derived from an EMBL/GenBank/DDBJ whole genome shotgun (WGS) entry which is preliminary data.</text>
</comment>
<dbReference type="AlphaFoldDB" id="A0A4Z0YR13"/>
<feature type="domain" description="Wings apart-like protein C-terminal" evidence="3">
    <location>
        <begin position="401"/>
        <end position="745"/>
    </location>
</feature>
<evidence type="ECO:0000256" key="2">
    <source>
        <dbReference type="SAM" id="MobiDB-lite"/>
    </source>
</evidence>
<evidence type="ECO:0000259" key="3">
    <source>
        <dbReference type="Pfam" id="PF07814"/>
    </source>
</evidence>
<dbReference type="Pfam" id="PF07814">
    <property type="entry name" value="WAPL"/>
    <property type="match status" value="1"/>
</dbReference>
<feature type="compositionally biased region" description="Polar residues" evidence="2">
    <location>
        <begin position="245"/>
        <end position="258"/>
    </location>
</feature>
<reference evidence="4 5" key="1">
    <citation type="submission" date="2019-03" db="EMBL/GenBank/DDBJ databases">
        <title>Draft genome sequence of Xylaria hypoxylon DSM 108379, a ubiquitous saprotrophic-parasitic fungi on hardwood.</title>
        <authorList>
            <person name="Buettner E."/>
            <person name="Leonhardt S."/>
            <person name="Gebauer A.M."/>
            <person name="Liers C."/>
            <person name="Hofrichter M."/>
            <person name="Kellner H."/>
        </authorList>
    </citation>
    <scope>NUCLEOTIDE SEQUENCE [LARGE SCALE GENOMIC DNA]</scope>
    <source>
        <strain evidence="4 5">DSM 108379</strain>
    </source>
</reference>
<feature type="region of interest" description="Disordered" evidence="2">
    <location>
        <begin position="295"/>
        <end position="328"/>
    </location>
</feature>
<dbReference type="InterPro" id="IPR011989">
    <property type="entry name" value="ARM-like"/>
</dbReference>
<proteinExistence type="inferred from homology"/>
<dbReference type="PANTHER" id="PTHR22100">
    <property type="entry name" value="WINGS APART-LIKE PROTEIN HOMOLOG"/>
    <property type="match status" value="1"/>
</dbReference>
<dbReference type="PANTHER" id="PTHR22100:SF13">
    <property type="entry name" value="WINGS APART-LIKE PROTEIN HOMOLOG"/>
    <property type="match status" value="1"/>
</dbReference>
<comment type="similarity">
    <text evidence="1">Belongs to the WAPL family.</text>
</comment>
<feature type="compositionally biased region" description="Basic and acidic residues" evidence="2">
    <location>
        <begin position="129"/>
        <end position="155"/>
    </location>
</feature>
<feature type="region of interest" description="Disordered" evidence="2">
    <location>
        <begin position="1"/>
        <end position="262"/>
    </location>
</feature>
<organism evidence="4 5">
    <name type="scientific">Xylaria hypoxylon</name>
    <dbReference type="NCBI Taxonomy" id="37992"/>
    <lineage>
        <taxon>Eukaryota</taxon>
        <taxon>Fungi</taxon>
        <taxon>Dikarya</taxon>
        <taxon>Ascomycota</taxon>
        <taxon>Pezizomycotina</taxon>
        <taxon>Sordariomycetes</taxon>
        <taxon>Xylariomycetidae</taxon>
        <taxon>Xylariales</taxon>
        <taxon>Xylariaceae</taxon>
        <taxon>Xylaria</taxon>
    </lineage>
</organism>
<dbReference type="EMBL" id="SKBN01000027">
    <property type="protein sequence ID" value="TGJ86434.1"/>
    <property type="molecule type" value="Genomic_DNA"/>
</dbReference>
<dbReference type="InterPro" id="IPR022771">
    <property type="entry name" value="WAPL_C"/>
</dbReference>
<dbReference type="InterPro" id="IPR039874">
    <property type="entry name" value="WAPL"/>
</dbReference>
<protein>
    <recommendedName>
        <fullName evidence="3">Wings apart-like protein C-terminal domain-containing protein</fullName>
    </recommendedName>
</protein>
<dbReference type="STRING" id="37992.A0A4Z0YR13"/>
<name>A0A4Z0YR13_9PEZI</name>
<accession>A0A4Z0YR13</accession>
<feature type="compositionally biased region" description="Pro residues" evidence="2">
    <location>
        <begin position="170"/>
        <end position="181"/>
    </location>
</feature>
<dbReference type="OrthoDB" id="78088at2759"/>
<gene>
    <name evidence="4" type="ORF">E0Z10_g2307</name>
</gene>
<dbReference type="Proteomes" id="UP000297716">
    <property type="component" value="Unassembled WGS sequence"/>
</dbReference>
<keyword evidence="5" id="KW-1185">Reference proteome</keyword>